<dbReference type="PANTHER" id="PTHR36113:SF6">
    <property type="entry name" value="FOSFOMYCIN RESISTANCE PROTEIN FOSX"/>
    <property type="match status" value="1"/>
</dbReference>
<name>A0ABV9MVX5_9ENTE</name>
<keyword evidence="4" id="KW-1185">Reference proteome</keyword>
<dbReference type="PROSITE" id="PS51819">
    <property type="entry name" value="VOC"/>
    <property type="match status" value="1"/>
</dbReference>
<dbReference type="InterPro" id="IPR051332">
    <property type="entry name" value="Fosfomycin_Res_Enzymes"/>
</dbReference>
<dbReference type="RefSeq" id="WP_204654872.1">
    <property type="nucleotide sequence ID" value="NZ_JAFBFD010000042.1"/>
</dbReference>
<keyword evidence="1" id="KW-0479">Metal-binding</keyword>
<reference evidence="4" key="1">
    <citation type="journal article" date="2019" name="Int. J. Syst. Evol. Microbiol.">
        <title>The Global Catalogue of Microorganisms (GCM) 10K type strain sequencing project: providing services to taxonomists for standard genome sequencing and annotation.</title>
        <authorList>
            <consortium name="The Broad Institute Genomics Platform"/>
            <consortium name="The Broad Institute Genome Sequencing Center for Infectious Disease"/>
            <person name="Wu L."/>
            <person name="Ma J."/>
        </authorList>
    </citation>
    <scope>NUCLEOTIDE SEQUENCE [LARGE SCALE GENOMIC DNA]</scope>
    <source>
        <strain evidence="4">CGMCC 1.19032</strain>
    </source>
</reference>
<feature type="domain" description="VOC" evidence="2">
    <location>
        <begin position="1"/>
        <end position="126"/>
    </location>
</feature>
<dbReference type="InterPro" id="IPR004360">
    <property type="entry name" value="Glyas_Fos-R_dOase_dom"/>
</dbReference>
<dbReference type="SUPFAM" id="SSF54593">
    <property type="entry name" value="Glyoxalase/Bleomycin resistance protein/Dihydroxybiphenyl dioxygenase"/>
    <property type="match status" value="1"/>
</dbReference>
<dbReference type="Gene3D" id="3.10.180.10">
    <property type="entry name" value="2,3-Dihydroxybiphenyl 1,2-Dioxygenase, domain 1"/>
    <property type="match status" value="1"/>
</dbReference>
<dbReference type="InterPro" id="IPR029068">
    <property type="entry name" value="Glyas_Bleomycin-R_OHBP_Dase"/>
</dbReference>
<comment type="caution">
    <text evidence="3">The sequence shown here is derived from an EMBL/GenBank/DDBJ whole genome shotgun (WGS) entry which is preliminary data.</text>
</comment>
<dbReference type="Proteomes" id="UP001595969">
    <property type="component" value="Unassembled WGS sequence"/>
</dbReference>
<dbReference type="Pfam" id="PF00903">
    <property type="entry name" value="Glyoxalase"/>
    <property type="match status" value="1"/>
</dbReference>
<evidence type="ECO:0000313" key="4">
    <source>
        <dbReference type="Proteomes" id="UP001595969"/>
    </source>
</evidence>
<evidence type="ECO:0000259" key="2">
    <source>
        <dbReference type="PROSITE" id="PS51819"/>
    </source>
</evidence>
<sequence>MNHIEINVSNLQKTKAIYADLLCLLGWEIYQEWTLGFSYQKNGLYLVFVQAEDSHKESGYHRKRIGLNHLAFNVASIEQFEHAIKLLEAKKVQFLYKNRFPYAGGDAMKRCFFEDSDRIKIELVLVNSEVSL</sequence>
<organism evidence="3 4">
    <name type="scientific">Enterococcus lemanii</name>
    <dbReference type="NCBI Taxonomy" id="1159752"/>
    <lineage>
        <taxon>Bacteria</taxon>
        <taxon>Bacillati</taxon>
        <taxon>Bacillota</taxon>
        <taxon>Bacilli</taxon>
        <taxon>Lactobacillales</taxon>
        <taxon>Enterococcaceae</taxon>
        <taxon>Enterococcus</taxon>
    </lineage>
</organism>
<protein>
    <submittedName>
        <fullName evidence="3">VOC family protein</fullName>
    </submittedName>
</protein>
<dbReference type="EMBL" id="JBHSGS010000044">
    <property type="protein sequence ID" value="MFC4719680.1"/>
    <property type="molecule type" value="Genomic_DNA"/>
</dbReference>
<dbReference type="InterPro" id="IPR037523">
    <property type="entry name" value="VOC_core"/>
</dbReference>
<evidence type="ECO:0000313" key="3">
    <source>
        <dbReference type="EMBL" id="MFC4719680.1"/>
    </source>
</evidence>
<gene>
    <name evidence="3" type="ORF">ACFO5I_08025</name>
</gene>
<dbReference type="PANTHER" id="PTHR36113">
    <property type="entry name" value="LYASE, PUTATIVE-RELATED-RELATED"/>
    <property type="match status" value="1"/>
</dbReference>
<evidence type="ECO:0000256" key="1">
    <source>
        <dbReference type="ARBA" id="ARBA00022723"/>
    </source>
</evidence>
<proteinExistence type="predicted"/>
<accession>A0ABV9MVX5</accession>